<dbReference type="EMBL" id="MEYS01000001">
    <property type="protein sequence ID" value="OGD34748.1"/>
    <property type="molecule type" value="Genomic_DNA"/>
</dbReference>
<evidence type="ECO:0000313" key="2">
    <source>
        <dbReference type="Proteomes" id="UP000176650"/>
    </source>
</evidence>
<name>A0A1F5BVZ0_9BACT</name>
<dbReference type="InterPro" id="IPR036388">
    <property type="entry name" value="WH-like_DNA-bd_sf"/>
</dbReference>
<dbReference type="Gene3D" id="1.10.10.10">
    <property type="entry name" value="Winged helix-like DNA-binding domain superfamily/Winged helix DNA-binding domain"/>
    <property type="match status" value="1"/>
</dbReference>
<comment type="caution">
    <text evidence="1">The sequence shown here is derived from an EMBL/GenBank/DDBJ whole genome shotgun (WGS) entry which is preliminary data.</text>
</comment>
<sequence>MTFEQFFNSEIKSRLIKFFTYNHTKFYEASDIARKLNLPSATVKSHLLKLLAEGFLKSKSSKAFSVSYKFPYLEDIKNLVLRFPPVADELLLKEISKIGQIKLFMIAGTLINEQKARADMLIVGNRVSEKKMEKFLRLIESNIGKEIRYVLLTTEEFKYRKNMFDRFILDVLEFPHRKLINKLKV</sequence>
<protein>
    <recommendedName>
        <fullName evidence="3">HTH arsR-type domain-containing protein</fullName>
    </recommendedName>
</protein>
<accession>A0A1F5BVZ0</accession>
<dbReference type="Proteomes" id="UP000176650">
    <property type="component" value="Unassembled WGS sequence"/>
</dbReference>
<gene>
    <name evidence="1" type="ORF">A2988_04620</name>
</gene>
<proteinExistence type="predicted"/>
<dbReference type="STRING" id="1797298.A2988_04620"/>
<reference evidence="1 2" key="1">
    <citation type="journal article" date="2016" name="Nat. Commun.">
        <title>Thousands of microbial genomes shed light on interconnected biogeochemical processes in an aquifer system.</title>
        <authorList>
            <person name="Anantharaman K."/>
            <person name="Brown C.T."/>
            <person name="Hug L.A."/>
            <person name="Sharon I."/>
            <person name="Castelle C.J."/>
            <person name="Probst A.J."/>
            <person name="Thomas B.C."/>
            <person name="Singh A."/>
            <person name="Wilkins M.J."/>
            <person name="Karaoz U."/>
            <person name="Brodie E.L."/>
            <person name="Williams K.H."/>
            <person name="Hubbard S.S."/>
            <person name="Banfield J.F."/>
        </authorList>
    </citation>
    <scope>NUCLEOTIDE SEQUENCE [LARGE SCALE GENOMIC DNA]</scope>
</reference>
<dbReference type="AlphaFoldDB" id="A0A1F5BVZ0"/>
<organism evidence="1 2">
    <name type="scientific">Candidatus Azambacteria bacterium RIFCSPLOWO2_01_FULL_46_25</name>
    <dbReference type="NCBI Taxonomy" id="1797298"/>
    <lineage>
        <taxon>Bacteria</taxon>
        <taxon>Candidatus Azamiibacteriota</taxon>
    </lineage>
</organism>
<evidence type="ECO:0000313" key="1">
    <source>
        <dbReference type="EMBL" id="OGD34748.1"/>
    </source>
</evidence>
<evidence type="ECO:0008006" key="3">
    <source>
        <dbReference type="Google" id="ProtNLM"/>
    </source>
</evidence>